<dbReference type="CDD" id="cd04301">
    <property type="entry name" value="NAT_SF"/>
    <property type="match status" value="1"/>
</dbReference>
<proteinExistence type="predicted"/>
<reference evidence="4 5" key="1">
    <citation type="submission" date="2015-09" db="EMBL/GenBank/DDBJ databases">
        <title>Draft Genome Sequence of Bradyrhizobium manausense Strain BR 3351T, a Novel Symbiotic Nitrogen-Fixing Alphaproteobacterium Isolated from Brazilian Amazon Rain Forest.</title>
        <authorList>
            <person name="De Araujo J.L."/>
            <person name="Zilli J.E."/>
        </authorList>
    </citation>
    <scope>NUCLEOTIDE SEQUENCE [LARGE SCALE GENOMIC DNA]</scope>
    <source>
        <strain evidence="4 5">BR3351</strain>
    </source>
</reference>
<dbReference type="RefSeq" id="WP_057755168.1">
    <property type="nucleotide sequence ID" value="NZ_LJYG01000108.1"/>
</dbReference>
<dbReference type="PANTHER" id="PTHR43072:SF23">
    <property type="entry name" value="UPF0039 PROTEIN C11D3.02C"/>
    <property type="match status" value="1"/>
</dbReference>
<dbReference type="SUPFAM" id="SSF55729">
    <property type="entry name" value="Acyl-CoA N-acyltransferases (Nat)"/>
    <property type="match status" value="1"/>
</dbReference>
<evidence type="ECO:0000259" key="3">
    <source>
        <dbReference type="PROSITE" id="PS51186"/>
    </source>
</evidence>
<dbReference type="PANTHER" id="PTHR43072">
    <property type="entry name" value="N-ACETYLTRANSFERASE"/>
    <property type="match status" value="1"/>
</dbReference>
<keyword evidence="1 4" id="KW-0808">Transferase</keyword>
<dbReference type="STRING" id="989370.AOQ71_31265"/>
<dbReference type="PROSITE" id="PS51186">
    <property type="entry name" value="GNAT"/>
    <property type="match status" value="1"/>
</dbReference>
<dbReference type="Pfam" id="PF00583">
    <property type="entry name" value="Acetyltransf_1"/>
    <property type="match status" value="1"/>
</dbReference>
<organism evidence="4 5">
    <name type="scientific">Bradyrhizobium manausense</name>
    <dbReference type="NCBI Taxonomy" id="989370"/>
    <lineage>
        <taxon>Bacteria</taxon>
        <taxon>Pseudomonadati</taxon>
        <taxon>Pseudomonadota</taxon>
        <taxon>Alphaproteobacteria</taxon>
        <taxon>Hyphomicrobiales</taxon>
        <taxon>Nitrobacteraceae</taxon>
        <taxon>Bradyrhizobium</taxon>
    </lineage>
</organism>
<dbReference type="GO" id="GO:0016747">
    <property type="term" value="F:acyltransferase activity, transferring groups other than amino-acyl groups"/>
    <property type="evidence" value="ECO:0007669"/>
    <property type="project" value="InterPro"/>
</dbReference>
<dbReference type="InterPro" id="IPR000182">
    <property type="entry name" value="GNAT_dom"/>
</dbReference>
<name>A0A0R3D0N0_9BRAD</name>
<dbReference type="InterPro" id="IPR016181">
    <property type="entry name" value="Acyl_CoA_acyltransferase"/>
</dbReference>
<dbReference type="AlphaFoldDB" id="A0A0R3D0N0"/>
<evidence type="ECO:0000256" key="2">
    <source>
        <dbReference type="ARBA" id="ARBA00023315"/>
    </source>
</evidence>
<dbReference type="Gene3D" id="3.40.630.30">
    <property type="match status" value="1"/>
</dbReference>
<dbReference type="EMBL" id="LJYG01000108">
    <property type="protein sequence ID" value="KRQ03217.1"/>
    <property type="molecule type" value="Genomic_DNA"/>
</dbReference>
<gene>
    <name evidence="4" type="ORF">AOQ71_31265</name>
</gene>
<evidence type="ECO:0000313" key="4">
    <source>
        <dbReference type="EMBL" id="KRQ03217.1"/>
    </source>
</evidence>
<sequence>MIDAASYTRRDTLRDGTSVEIRALHPEDEVEMLAALGQTSAQSRRRRFFVPKQHFSDRERDFFMQIDFEHHVALVACVDDAGIVGGGRYIVAEPGRAEMAFMVIDAWQGRGIGGLLLRHLIALARDARLGELTAEVLPENAAMLRLFDRFGFVRAKGWDPDAIHLELKLT</sequence>
<evidence type="ECO:0000256" key="1">
    <source>
        <dbReference type="ARBA" id="ARBA00022679"/>
    </source>
</evidence>
<keyword evidence="5" id="KW-1185">Reference proteome</keyword>
<accession>A0A0R3D0N0</accession>
<dbReference type="OrthoDB" id="9807426at2"/>
<feature type="domain" description="N-acetyltransferase" evidence="3">
    <location>
        <begin position="19"/>
        <end position="170"/>
    </location>
</feature>
<dbReference type="Proteomes" id="UP000051936">
    <property type="component" value="Unassembled WGS sequence"/>
</dbReference>
<keyword evidence="2" id="KW-0012">Acyltransferase</keyword>
<protein>
    <submittedName>
        <fullName evidence="4">GCN5 family acetyltransferase</fullName>
    </submittedName>
</protein>
<comment type="caution">
    <text evidence="4">The sequence shown here is derived from an EMBL/GenBank/DDBJ whole genome shotgun (WGS) entry which is preliminary data.</text>
</comment>
<evidence type="ECO:0000313" key="5">
    <source>
        <dbReference type="Proteomes" id="UP000051936"/>
    </source>
</evidence>